<name>A0A8T1NN72_CARIL</name>
<dbReference type="EMBL" id="CM031837">
    <property type="protein sequence ID" value="KAG6680255.1"/>
    <property type="molecule type" value="Genomic_DNA"/>
</dbReference>
<dbReference type="Pfam" id="PF07714">
    <property type="entry name" value="PK_Tyr_Ser-Thr"/>
    <property type="match status" value="1"/>
</dbReference>
<dbReference type="AlphaFoldDB" id="A0A8T1NN72"/>
<dbReference type="OrthoDB" id="1711336at2759"/>
<dbReference type="SUPFAM" id="SSF56112">
    <property type="entry name" value="Protein kinase-like (PK-like)"/>
    <property type="match status" value="1"/>
</dbReference>
<dbReference type="InterPro" id="IPR000719">
    <property type="entry name" value="Prot_kinase_dom"/>
</dbReference>
<dbReference type="InterPro" id="IPR011009">
    <property type="entry name" value="Kinase-like_dom_sf"/>
</dbReference>
<dbReference type="PROSITE" id="PS50011">
    <property type="entry name" value="PROTEIN_KINASE_DOM"/>
    <property type="match status" value="1"/>
</dbReference>
<keyword evidence="2" id="KW-0472">Membrane</keyword>
<evidence type="ECO:0000313" key="5">
    <source>
        <dbReference type="EMBL" id="KAG6680255.1"/>
    </source>
</evidence>
<accession>A0A8T1NN72</accession>
<dbReference type="Proteomes" id="UP000811246">
    <property type="component" value="Chromosome 13"/>
</dbReference>
<evidence type="ECO:0000256" key="1">
    <source>
        <dbReference type="ARBA" id="ARBA00004236"/>
    </source>
</evidence>
<comment type="subcellular location">
    <subcellularLocation>
        <location evidence="1">Cell membrane</location>
    </subcellularLocation>
</comment>
<dbReference type="Gene3D" id="3.30.200.20">
    <property type="entry name" value="Phosphorylase Kinase, domain 1"/>
    <property type="match status" value="1"/>
</dbReference>
<dbReference type="InterPro" id="IPR001245">
    <property type="entry name" value="Ser-Thr/Tyr_kinase_cat_dom"/>
</dbReference>
<dbReference type="GO" id="GO:0005524">
    <property type="term" value="F:ATP binding"/>
    <property type="evidence" value="ECO:0007669"/>
    <property type="project" value="InterPro"/>
</dbReference>
<dbReference type="GO" id="GO:0004672">
    <property type="term" value="F:protein kinase activity"/>
    <property type="evidence" value="ECO:0007669"/>
    <property type="project" value="InterPro"/>
</dbReference>
<keyword evidence="2" id="KW-1003">Cell membrane</keyword>
<protein>
    <recommendedName>
        <fullName evidence="3">Protein kinase domain-containing protein</fullName>
    </recommendedName>
</protein>
<comment type="caution">
    <text evidence="4">The sequence shown here is derived from an EMBL/GenBank/DDBJ whole genome shotgun (WGS) entry which is preliminary data.</text>
</comment>
<reference evidence="5" key="2">
    <citation type="submission" date="2021-01" db="EMBL/GenBank/DDBJ databases">
        <authorList>
            <person name="Lovell J.T."/>
            <person name="Bentley N."/>
            <person name="Bhattarai G."/>
            <person name="Jenkins J.W."/>
            <person name="Sreedasyam A."/>
            <person name="Alarcon Y."/>
            <person name="Bock C."/>
            <person name="Boston L."/>
            <person name="Carlson J."/>
            <person name="Cervantes K."/>
            <person name="Clermont K."/>
            <person name="Krom N."/>
            <person name="Kubenka K."/>
            <person name="Mamidi S."/>
            <person name="Mattison C."/>
            <person name="Monteros M."/>
            <person name="Pisani C."/>
            <person name="Plott C."/>
            <person name="Rajasekar S."/>
            <person name="Rhein H.S."/>
            <person name="Rohla C."/>
            <person name="Song M."/>
            <person name="Hilaire R.S."/>
            <person name="Shu S."/>
            <person name="Wells L."/>
            <person name="Wang X."/>
            <person name="Webber J."/>
            <person name="Heerema R.J."/>
            <person name="Klein P."/>
            <person name="Conner P."/>
            <person name="Grauke L."/>
            <person name="Grimwood J."/>
            <person name="Schmutz J."/>
            <person name="Randall J.J."/>
        </authorList>
    </citation>
    <scope>NUCLEOTIDE SEQUENCE</scope>
    <source>
        <tissue evidence="5">Leaf</tissue>
    </source>
</reference>
<gene>
    <name evidence="4" type="ORF">CIPAW_13G032300</name>
    <name evidence="5" type="ORF">I3842_13G032300</name>
</gene>
<proteinExistence type="predicted"/>
<dbReference type="GO" id="GO:0005886">
    <property type="term" value="C:plasma membrane"/>
    <property type="evidence" value="ECO:0007669"/>
    <property type="project" value="UniProtKB-SubCell"/>
</dbReference>
<feature type="domain" description="Protein kinase" evidence="3">
    <location>
        <begin position="21"/>
        <end position="310"/>
    </location>
</feature>
<evidence type="ECO:0000313" key="6">
    <source>
        <dbReference type="Proteomes" id="UP000811609"/>
    </source>
</evidence>
<dbReference type="EMBL" id="CM031821">
    <property type="protein sequence ID" value="KAG6630624.1"/>
    <property type="molecule type" value="Genomic_DNA"/>
</dbReference>
<evidence type="ECO:0000313" key="4">
    <source>
        <dbReference type="EMBL" id="KAG6630624.1"/>
    </source>
</evidence>
<reference evidence="4" key="1">
    <citation type="submission" date="2020-12" db="EMBL/GenBank/DDBJ databases">
        <title>WGS assembly of Carya illinoinensis cv. Pawnee.</title>
        <authorList>
            <person name="Platts A."/>
            <person name="Shu S."/>
            <person name="Wright S."/>
            <person name="Barry K."/>
            <person name="Edger P."/>
            <person name="Pires J.C."/>
            <person name="Schmutz J."/>
        </authorList>
    </citation>
    <scope>NUCLEOTIDE SEQUENCE</scope>
    <source>
        <tissue evidence="4">Leaf</tissue>
    </source>
</reference>
<dbReference type="PANTHER" id="PTHR45621">
    <property type="entry name" value="OS01G0588500 PROTEIN-RELATED"/>
    <property type="match status" value="1"/>
</dbReference>
<keyword evidence="6" id="KW-1185">Reference proteome</keyword>
<evidence type="ECO:0000256" key="2">
    <source>
        <dbReference type="ARBA" id="ARBA00022475"/>
    </source>
</evidence>
<dbReference type="EMBL" id="CM031821">
    <property type="protein sequence ID" value="KAG6630625.1"/>
    <property type="molecule type" value="Genomic_DNA"/>
</dbReference>
<dbReference type="Proteomes" id="UP000811609">
    <property type="component" value="Chromosome 13"/>
</dbReference>
<dbReference type="InterPro" id="IPR050823">
    <property type="entry name" value="Plant_Ser_Thr_Prot_Kinase"/>
</dbReference>
<dbReference type="Gene3D" id="1.10.510.10">
    <property type="entry name" value="Transferase(Phosphotransferase) domain 1"/>
    <property type="match status" value="1"/>
</dbReference>
<evidence type="ECO:0000259" key="3">
    <source>
        <dbReference type="PROSITE" id="PS50011"/>
    </source>
</evidence>
<sequence length="327" mass="37847">MDSTKLQVFTSEDLKAFTNNFNEKNLVGVIQFGKLYSGKIKGGMNREEARDVTVKTWDKKSESTPLAYDECLMVKEEVEFLTNPTMNCHPSLAKLIGYCCDEIKGVVYDFIPRDTLHNLMVKADLNWHQRMNVILELARLLKFLHGQDKPYRVFSINAFHIMLDWDLNPKLIDFGLVGKWVIGEVSAKRKQTTIPTRCIDPYFALRGGEWGTSCEVYSFGVILLGLIAKRISEWDKQEQPDQVLENLLHVWAKMEYKPHSSLVHKSLQEDWGYHAADGIAITELGMHCIEFFPMNRPTMKDVVERLENLLMFQRLGDSRPHKRDKKF</sequence>
<organism evidence="4 6">
    <name type="scientific">Carya illinoinensis</name>
    <name type="common">Pecan</name>
    <dbReference type="NCBI Taxonomy" id="32201"/>
    <lineage>
        <taxon>Eukaryota</taxon>
        <taxon>Viridiplantae</taxon>
        <taxon>Streptophyta</taxon>
        <taxon>Embryophyta</taxon>
        <taxon>Tracheophyta</taxon>
        <taxon>Spermatophyta</taxon>
        <taxon>Magnoliopsida</taxon>
        <taxon>eudicotyledons</taxon>
        <taxon>Gunneridae</taxon>
        <taxon>Pentapetalae</taxon>
        <taxon>rosids</taxon>
        <taxon>fabids</taxon>
        <taxon>Fagales</taxon>
        <taxon>Juglandaceae</taxon>
        <taxon>Carya</taxon>
    </lineage>
</organism>